<evidence type="ECO:0000313" key="7">
    <source>
        <dbReference type="Proteomes" id="UP000266239"/>
    </source>
</evidence>
<dbReference type="PANTHER" id="PTHR11010:SF117">
    <property type="entry name" value="SERINE PROTEASE 16"/>
    <property type="match status" value="1"/>
</dbReference>
<dbReference type="EMBL" id="QUTA01005949">
    <property type="protein sequence ID" value="RHY13353.1"/>
    <property type="molecule type" value="Genomic_DNA"/>
</dbReference>
<dbReference type="PANTHER" id="PTHR11010">
    <property type="entry name" value="PROTEASE S28 PRO-X CARBOXYPEPTIDASE-RELATED"/>
    <property type="match status" value="1"/>
</dbReference>
<dbReference type="Pfam" id="PF05577">
    <property type="entry name" value="Peptidase_S28"/>
    <property type="match status" value="1"/>
</dbReference>
<dbReference type="Gene3D" id="1.20.120.980">
    <property type="entry name" value="Serine carboxypeptidase S28, SKS domain"/>
    <property type="match status" value="1"/>
</dbReference>
<dbReference type="VEuPathDB" id="FungiDB:H257_05362"/>
<keyword evidence="4" id="KW-0378">Hydrolase</keyword>
<evidence type="ECO:0000256" key="2">
    <source>
        <dbReference type="ARBA" id="ARBA00022670"/>
    </source>
</evidence>
<dbReference type="GO" id="GO:0006508">
    <property type="term" value="P:proteolysis"/>
    <property type="evidence" value="ECO:0007669"/>
    <property type="project" value="UniProtKB-KW"/>
</dbReference>
<evidence type="ECO:0000256" key="4">
    <source>
        <dbReference type="ARBA" id="ARBA00022801"/>
    </source>
</evidence>
<dbReference type="GO" id="GO:0008239">
    <property type="term" value="F:dipeptidyl-peptidase activity"/>
    <property type="evidence" value="ECO:0007669"/>
    <property type="project" value="TreeGrafter"/>
</dbReference>
<dbReference type="Proteomes" id="UP000266239">
    <property type="component" value="Unassembled WGS sequence"/>
</dbReference>
<keyword evidence="2" id="KW-0645">Protease</keyword>
<comment type="similarity">
    <text evidence="1">Belongs to the peptidase S28 family.</text>
</comment>
<gene>
    <name evidence="6" type="ORF">DYB25_009145</name>
</gene>
<keyword evidence="3" id="KW-0732">Signal</keyword>
<dbReference type="InterPro" id="IPR029058">
    <property type="entry name" value="AB_hydrolase_fold"/>
</dbReference>
<dbReference type="InterPro" id="IPR042269">
    <property type="entry name" value="Ser_carbopepase_S28_SKS"/>
</dbReference>
<dbReference type="Gene3D" id="3.40.50.1820">
    <property type="entry name" value="alpha/beta hydrolase"/>
    <property type="match status" value="1"/>
</dbReference>
<proteinExistence type="inferred from homology"/>
<evidence type="ECO:0000256" key="3">
    <source>
        <dbReference type="ARBA" id="ARBA00022729"/>
    </source>
</evidence>
<sequence>MWGSARTVCTVIVKLTFVCLTFQVTVRQIMVRNFALAALAVVIAARINKHIDVVELIEHRAAVEDVQAGAPEEYFSTQKLDHTDASNSNVWSQRFFTNDEFYGGPGSPVFVYISGEWIARNTTVTSKGLHMNVLAKKHKALIVLLEHRFYGKSQPLPDFKVSSLQYLTAEQALKDLVNFQDHLAAKRNLTKDSKWIAFGGSYPGMLAAWAKLQHGSRFAGSVASSGPIDTQTNFYQYADKVEFGLNFVGGKECVDAVSDSLKAFHNVIASTKPEDVAQLNALFKPCTPLANDWDRAVLEAYVFYTFEGLSQANDYAAYGLKQACADFTKVGKTPLQKAVDYFYLQIGDATCYNYDYQDNFLDASVTSTEVTTTGTNRQWTYQTCSEFGFGQNSASAKGIFSVLSYLDVNKAFSEVCRQAFNISAAQTDAAVVANRQKYGALKINVENVVFPTGNLDGWAALAPSNATGVVNPKSEVIDVVGLSHCGDMGAPDASDSVHLAWAHVKVEAAVDRFLRDQC</sequence>
<evidence type="ECO:0000313" key="6">
    <source>
        <dbReference type="EMBL" id="RHY13353.1"/>
    </source>
</evidence>
<dbReference type="InterPro" id="IPR008758">
    <property type="entry name" value="Peptidase_S28"/>
</dbReference>
<comment type="caution">
    <text evidence="6">The sequence shown here is derived from an EMBL/GenBank/DDBJ whole genome shotgun (WGS) entry which is preliminary data.</text>
</comment>
<protein>
    <recommendedName>
        <fullName evidence="8">Serine carboxypeptidase S28</fullName>
    </recommendedName>
</protein>
<evidence type="ECO:0000256" key="1">
    <source>
        <dbReference type="ARBA" id="ARBA00011079"/>
    </source>
</evidence>
<keyword evidence="5" id="KW-0325">Glycoprotein</keyword>
<evidence type="ECO:0008006" key="8">
    <source>
        <dbReference type="Google" id="ProtNLM"/>
    </source>
</evidence>
<dbReference type="SUPFAM" id="SSF53474">
    <property type="entry name" value="alpha/beta-Hydrolases"/>
    <property type="match status" value="1"/>
</dbReference>
<dbReference type="GO" id="GO:0070008">
    <property type="term" value="F:serine-type exopeptidase activity"/>
    <property type="evidence" value="ECO:0007669"/>
    <property type="project" value="InterPro"/>
</dbReference>
<dbReference type="AlphaFoldDB" id="A0A397B6N2"/>
<reference evidence="6 7" key="1">
    <citation type="submission" date="2018-08" db="EMBL/GenBank/DDBJ databases">
        <title>Aphanomyces genome sequencing and annotation.</title>
        <authorList>
            <person name="Minardi D."/>
            <person name="Oidtmann B."/>
            <person name="Van Der Giezen M."/>
            <person name="Studholme D.J."/>
        </authorList>
    </citation>
    <scope>NUCLEOTIDE SEQUENCE [LARGE SCALE GENOMIC DNA]</scope>
    <source>
        <strain evidence="6 7">Yx</strain>
    </source>
</reference>
<accession>A0A397B6N2</accession>
<evidence type="ECO:0000256" key="5">
    <source>
        <dbReference type="ARBA" id="ARBA00023180"/>
    </source>
</evidence>
<name>A0A397B6N2_APHAT</name>
<organism evidence="6 7">
    <name type="scientific">Aphanomyces astaci</name>
    <name type="common">Crayfish plague agent</name>
    <dbReference type="NCBI Taxonomy" id="112090"/>
    <lineage>
        <taxon>Eukaryota</taxon>
        <taxon>Sar</taxon>
        <taxon>Stramenopiles</taxon>
        <taxon>Oomycota</taxon>
        <taxon>Saprolegniomycetes</taxon>
        <taxon>Saprolegniales</taxon>
        <taxon>Verrucalvaceae</taxon>
        <taxon>Aphanomyces</taxon>
    </lineage>
</organism>